<proteinExistence type="inferred from homology"/>
<dbReference type="InterPro" id="IPR017900">
    <property type="entry name" value="4Fe4S_Fe_S_CS"/>
</dbReference>
<dbReference type="InterPro" id="IPR017896">
    <property type="entry name" value="4Fe4S_Fe-S-bd"/>
</dbReference>
<name>C6PUB1_9CLOT</name>
<dbReference type="InterPro" id="IPR029479">
    <property type="entry name" value="Nitroreductase"/>
</dbReference>
<evidence type="ECO:0000256" key="6">
    <source>
        <dbReference type="ARBA" id="ARBA00023002"/>
    </source>
</evidence>
<dbReference type="GO" id="GO:0016491">
    <property type="term" value="F:oxidoreductase activity"/>
    <property type="evidence" value="ECO:0007669"/>
    <property type="project" value="UniProtKB-KW"/>
</dbReference>
<organism evidence="10 11">
    <name type="scientific">Clostridium carboxidivorans P7</name>
    <dbReference type="NCBI Taxonomy" id="536227"/>
    <lineage>
        <taxon>Bacteria</taxon>
        <taxon>Bacillati</taxon>
        <taxon>Bacillota</taxon>
        <taxon>Clostridia</taxon>
        <taxon>Eubacteriales</taxon>
        <taxon>Clostridiaceae</taxon>
        <taxon>Clostridium</taxon>
    </lineage>
</organism>
<dbReference type="eggNOG" id="COG0778">
    <property type="taxonomic scope" value="Bacteria"/>
</dbReference>
<sequence length="268" mass="30298">MSLITLNKEKCIKCGACVMECPISILRMGENGPEEIYEDRCMSCGHCVAVCPKEAIDNKKSPLSMQVNAKNLTRLNAEEAENFIRSRRSIRSFKETKVPREKLIKLTDIAHFAPTASNLQGISYMIIDDNEVIKLAAEASMNWLQNHPLYKRAFFGMIKTYKETGINNILRNAPSIILAMSNKRFRLGRENTILSLSYLELFAPSLGLGSCWAGVFERCALDESSPIPEIFKVPEGKKITGVVMVGYPRYKFNRLTDRNPLDVAFYEK</sequence>
<dbReference type="PANTHER" id="PTHR43673">
    <property type="entry name" value="NAD(P)H NITROREDUCTASE YDGI-RELATED"/>
    <property type="match status" value="1"/>
</dbReference>
<dbReference type="Gene3D" id="3.40.109.10">
    <property type="entry name" value="NADH Oxidase"/>
    <property type="match status" value="1"/>
</dbReference>
<keyword evidence="11" id="KW-1185">Reference proteome</keyword>
<evidence type="ECO:0000256" key="3">
    <source>
        <dbReference type="ARBA" id="ARBA00022630"/>
    </source>
</evidence>
<dbReference type="InterPro" id="IPR000415">
    <property type="entry name" value="Nitroreductase-like"/>
</dbReference>
<dbReference type="GO" id="GO:0051536">
    <property type="term" value="F:iron-sulfur cluster binding"/>
    <property type="evidence" value="ECO:0007669"/>
    <property type="project" value="UniProtKB-KW"/>
</dbReference>
<dbReference type="PROSITE" id="PS51379">
    <property type="entry name" value="4FE4S_FER_2"/>
    <property type="match status" value="2"/>
</dbReference>
<dbReference type="CDD" id="cd02143">
    <property type="entry name" value="nitroreductase_FeS-like"/>
    <property type="match status" value="1"/>
</dbReference>
<evidence type="ECO:0000256" key="4">
    <source>
        <dbReference type="ARBA" id="ARBA00022643"/>
    </source>
</evidence>
<evidence type="ECO:0000256" key="5">
    <source>
        <dbReference type="ARBA" id="ARBA00022723"/>
    </source>
</evidence>
<dbReference type="SUPFAM" id="SSF55469">
    <property type="entry name" value="FMN-dependent nitroreductase-like"/>
    <property type="match status" value="1"/>
</dbReference>
<dbReference type="OrthoDB" id="9804603at2"/>
<dbReference type="Gene3D" id="3.30.70.20">
    <property type="match status" value="1"/>
</dbReference>
<dbReference type="PATRIC" id="fig|536227.13.peg.2299"/>
<keyword evidence="4" id="KW-0288">FMN</keyword>
<dbReference type="AlphaFoldDB" id="C6PUB1"/>
<feature type="domain" description="4Fe-4S ferredoxin-type" evidence="9">
    <location>
        <begin position="32"/>
        <end position="61"/>
    </location>
</feature>
<dbReference type="Pfam" id="PF00881">
    <property type="entry name" value="Nitroreductase"/>
    <property type="match status" value="1"/>
</dbReference>
<dbReference type="eggNOG" id="COG1145">
    <property type="taxonomic scope" value="Bacteria"/>
</dbReference>
<dbReference type="RefSeq" id="WP_007061263.1">
    <property type="nucleotide sequence ID" value="NZ_ACVI01000035.1"/>
</dbReference>
<keyword evidence="7" id="KW-0408">Iron</keyword>
<dbReference type="PROSITE" id="PS00198">
    <property type="entry name" value="4FE4S_FER_1"/>
    <property type="match status" value="1"/>
</dbReference>
<protein>
    <submittedName>
        <fullName evidence="10">Nitroreductase</fullName>
    </submittedName>
</protein>
<dbReference type="PANTHER" id="PTHR43673:SF2">
    <property type="entry name" value="NITROREDUCTASE"/>
    <property type="match status" value="1"/>
</dbReference>
<evidence type="ECO:0000256" key="8">
    <source>
        <dbReference type="ARBA" id="ARBA00023014"/>
    </source>
</evidence>
<dbReference type="KEGG" id="cck:Ccar_10980"/>
<comment type="caution">
    <text evidence="10">The sequence shown here is derived from an EMBL/GenBank/DDBJ whole genome shotgun (WGS) entry which is preliminary data.</text>
</comment>
<comment type="similarity">
    <text evidence="2">Belongs to the nitroreductase family.</text>
</comment>
<feature type="domain" description="4Fe-4S ferredoxin-type" evidence="9">
    <location>
        <begin position="2"/>
        <end position="31"/>
    </location>
</feature>
<keyword evidence="6" id="KW-0560">Oxidoreductase</keyword>
<dbReference type="Proteomes" id="UP000004198">
    <property type="component" value="Unassembled WGS sequence"/>
</dbReference>
<dbReference type="SUPFAM" id="SSF54862">
    <property type="entry name" value="4Fe-4S ferredoxins"/>
    <property type="match status" value="1"/>
</dbReference>
<evidence type="ECO:0000313" key="11">
    <source>
        <dbReference type="Proteomes" id="UP000004198"/>
    </source>
</evidence>
<accession>C6PUB1</accession>
<evidence type="ECO:0000313" key="10">
    <source>
        <dbReference type="EMBL" id="EET87209.1"/>
    </source>
</evidence>
<evidence type="ECO:0000256" key="1">
    <source>
        <dbReference type="ARBA" id="ARBA00001917"/>
    </source>
</evidence>
<reference evidence="10 11" key="1">
    <citation type="submission" date="2009-06" db="EMBL/GenBank/DDBJ databases">
        <title>The draft genome of Clostridium carboxidivorans P7.</title>
        <authorList>
            <consortium name="US DOE Joint Genome Institute (JGI-PGF)"/>
            <person name="Lucas S."/>
            <person name="Copeland A."/>
            <person name="Lapidus A."/>
            <person name="Glavina del Rio T."/>
            <person name="Tice H."/>
            <person name="Bruce D."/>
            <person name="Goodwin L."/>
            <person name="Pitluck S."/>
            <person name="Larimer F."/>
            <person name="Land M.L."/>
            <person name="Hauser L."/>
            <person name="Hemme C.L."/>
        </authorList>
    </citation>
    <scope>NUCLEOTIDE SEQUENCE [LARGE SCALE GENOMIC DNA]</scope>
    <source>
        <strain evidence="10 11">P7</strain>
    </source>
</reference>
<comment type="cofactor">
    <cofactor evidence="1">
        <name>FMN</name>
        <dbReference type="ChEBI" id="CHEBI:58210"/>
    </cofactor>
</comment>
<keyword evidence="3" id="KW-0285">Flavoprotein</keyword>
<dbReference type="Pfam" id="PF12838">
    <property type="entry name" value="Fer4_7"/>
    <property type="match status" value="1"/>
</dbReference>
<keyword evidence="8" id="KW-0411">Iron-sulfur</keyword>
<dbReference type="GO" id="GO:0046872">
    <property type="term" value="F:metal ion binding"/>
    <property type="evidence" value="ECO:0007669"/>
    <property type="project" value="UniProtKB-KW"/>
</dbReference>
<evidence type="ECO:0000259" key="9">
    <source>
        <dbReference type="PROSITE" id="PS51379"/>
    </source>
</evidence>
<keyword evidence="5" id="KW-0479">Metal-binding</keyword>
<dbReference type="EMBL" id="ACVI01000035">
    <property type="protein sequence ID" value="EET87209.1"/>
    <property type="molecule type" value="Genomic_DNA"/>
</dbReference>
<evidence type="ECO:0000256" key="7">
    <source>
        <dbReference type="ARBA" id="ARBA00023004"/>
    </source>
</evidence>
<gene>
    <name evidence="10" type="ORF">CcarbDRAFT_2378</name>
</gene>
<dbReference type="STRING" id="536227.Ccar_10980"/>
<evidence type="ECO:0000256" key="2">
    <source>
        <dbReference type="ARBA" id="ARBA00007118"/>
    </source>
</evidence>